<dbReference type="Pfam" id="PF06580">
    <property type="entry name" value="His_kinase"/>
    <property type="match status" value="1"/>
</dbReference>
<dbReference type="Gene3D" id="6.10.340.10">
    <property type="match status" value="1"/>
</dbReference>
<keyword evidence="7" id="KW-0812">Transmembrane</keyword>
<dbReference type="GO" id="GO:0004673">
    <property type="term" value="F:protein histidine kinase activity"/>
    <property type="evidence" value="ECO:0007669"/>
    <property type="project" value="UniProtKB-EC"/>
</dbReference>
<evidence type="ECO:0000256" key="12">
    <source>
        <dbReference type="ARBA" id="ARBA00023012"/>
    </source>
</evidence>
<dbReference type="CDD" id="cd06225">
    <property type="entry name" value="HAMP"/>
    <property type="match status" value="1"/>
</dbReference>
<dbReference type="PANTHER" id="PTHR34220">
    <property type="entry name" value="SENSOR HISTIDINE KINASE YPDA"/>
    <property type="match status" value="1"/>
</dbReference>
<dbReference type="SUPFAM" id="SSF55874">
    <property type="entry name" value="ATPase domain of HSP90 chaperone/DNA topoisomerase II/histidine kinase"/>
    <property type="match status" value="1"/>
</dbReference>
<evidence type="ECO:0000256" key="8">
    <source>
        <dbReference type="ARBA" id="ARBA00022741"/>
    </source>
</evidence>
<evidence type="ECO:0000256" key="3">
    <source>
        <dbReference type="ARBA" id="ARBA00012438"/>
    </source>
</evidence>
<evidence type="ECO:0000256" key="2">
    <source>
        <dbReference type="ARBA" id="ARBA00004651"/>
    </source>
</evidence>
<evidence type="ECO:0000313" key="16">
    <source>
        <dbReference type="EMBL" id="MFB9328022.1"/>
    </source>
</evidence>
<evidence type="ECO:0000256" key="7">
    <source>
        <dbReference type="ARBA" id="ARBA00022692"/>
    </source>
</evidence>
<evidence type="ECO:0000256" key="1">
    <source>
        <dbReference type="ARBA" id="ARBA00000085"/>
    </source>
</evidence>
<evidence type="ECO:0000256" key="10">
    <source>
        <dbReference type="ARBA" id="ARBA00022840"/>
    </source>
</evidence>
<evidence type="ECO:0000259" key="15">
    <source>
        <dbReference type="PROSITE" id="PS50885"/>
    </source>
</evidence>
<keyword evidence="6 16" id="KW-0808">Transferase</keyword>
<keyword evidence="17" id="KW-1185">Reference proteome</keyword>
<evidence type="ECO:0000313" key="17">
    <source>
        <dbReference type="Proteomes" id="UP001589747"/>
    </source>
</evidence>
<keyword evidence="10" id="KW-0067">ATP-binding</keyword>
<comment type="caution">
    <text evidence="16">The sequence shown here is derived from an EMBL/GenBank/DDBJ whole genome shotgun (WGS) entry which is preliminary data.</text>
</comment>
<dbReference type="InterPro" id="IPR036890">
    <property type="entry name" value="HATPase_C_sf"/>
</dbReference>
<keyword evidence="12" id="KW-0902">Two-component regulatory system</keyword>
<dbReference type="InterPro" id="IPR010559">
    <property type="entry name" value="Sig_transdc_His_kin_internal"/>
</dbReference>
<dbReference type="Gene3D" id="3.30.565.10">
    <property type="entry name" value="Histidine kinase-like ATPase, C-terminal domain"/>
    <property type="match status" value="1"/>
</dbReference>
<protein>
    <recommendedName>
        <fullName evidence="3">histidine kinase</fullName>
        <ecNumber evidence="3">2.7.13.3</ecNumber>
    </recommendedName>
</protein>
<dbReference type="InterPro" id="IPR003594">
    <property type="entry name" value="HATPase_dom"/>
</dbReference>
<evidence type="ECO:0000256" key="4">
    <source>
        <dbReference type="ARBA" id="ARBA00022475"/>
    </source>
</evidence>
<evidence type="ECO:0000256" key="6">
    <source>
        <dbReference type="ARBA" id="ARBA00022679"/>
    </source>
</evidence>
<comment type="subcellular location">
    <subcellularLocation>
        <location evidence="2">Cell membrane</location>
        <topology evidence="2">Multi-pass membrane protein</topology>
    </subcellularLocation>
</comment>
<accession>A0ABV5KS34</accession>
<keyword evidence="8" id="KW-0547">Nucleotide-binding</keyword>
<dbReference type="InterPro" id="IPR050640">
    <property type="entry name" value="Bact_2-comp_sensor_kinase"/>
</dbReference>
<evidence type="ECO:0000256" key="9">
    <source>
        <dbReference type="ARBA" id="ARBA00022777"/>
    </source>
</evidence>
<dbReference type="InterPro" id="IPR005467">
    <property type="entry name" value="His_kinase_dom"/>
</dbReference>
<comment type="catalytic activity">
    <reaction evidence="1">
        <text>ATP + protein L-histidine = ADP + protein N-phospho-L-histidine.</text>
        <dbReference type="EC" id="2.7.13.3"/>
    </reaction>
</comment>
<dbReference type="EMBL" id="JBHMDO010000032">
    <property type="protein sequence ID" value="MFB9328022.1"/>
    <property type="molecule type" value="Genomic_DNA"/>
</dbReference>
<dbReference type="Proteomes" id="UP001589747">
    <property type="component" value="Unassembled WGS sequence"/>
</dbReference>
<dbReference type="RefSeq" id="WP_377496931.1">
    <property type="nucleotide sequence ID" value="NZ_JBHMDO010000032.1"/>
</dbReference>
<evidence type="ECO:0000256" key="13">
    <source>
        <dbReference type="ARBA" id="ARBA00023136"/>
    </source>
</evidence>
<keyword evidence="13" id="KW-0472">Membrane</keyword>
<reference evidence="16 17" key="1">
    <citation type="submission" date="2024-09" db="EMBL/GenBank/DDBJ databases">
        <authorList>
            <person name="Sun Q."/>
            <person name="Mori K."/>
        </authorList>
    </citation>
    <scope>NUCLEOTIDE SEQUENCE [LARGE SCALE GENOMIC DNA]</scope>
    <source>
        <strain evidence="16 17">TISTR 2452</strain>
    </source>
</reference>
<feature type="domain" description="HAMP" evidence="15">
    <location>
        <begin position="322"/>
        <end position="374"/>
    </location>
</feature>
<name>A0ABV5KS34_9BACL</name>
<evidence type="ECO:0000259" key="14">
    <source>
        <dbReference type="PROSITE" id="PS50109"/>
    </source>
</evidence>
<keyword evidence="4" id="KW-1003">Cell membrane</keyword>
<keyword evidence="9 16" id="KW-0418">Kinase</keyword>
<dbReference type="Pfam" id="PF00672">
    <property type="entry name" value="HAMP"/>
    <property type="match status" value="1"/>
</dbReference>
<dbReference type="PROSITE" id="PS50109">
    <property type="entry name" value="HIS_KIN"/>
    <property type="match status" value="1"/>
</dbReference>
<dbReference type="Gene3D" id="3.30.450.20">
    <property type="entry name" value="PAS domain"/>
    <property type="match status" value="1"/>
</dbReference>
<sequence>MRMVNSFRNMKLKNKLMLLNSLLILITLSTLSYTSYSQSSRTLNTEVLHSTKQLLSQTESFLSYKISKIIDVSDAIALDSNLNEMLSRPVSEYELSEQLRDFGNLTLNLSAFQRNDDIYRIRVYIPDQLVFSAEGMNFFPYSQFIDSKVLSDLSYHSGKTLWITDEDAIESMRHPDVQTVHSIRFIRSLSELDVYFGLLDVDIREDVLNNIVRRSNTSVNGRAYLQNSKGQIIAGLDSIQQSISQAELLAISKKDDPWQSIELNGEDVLVGVKMIEGTDWSLVSLVPLQDIYASSNKVRNQTLMIMTILAVVANLLLYWISSSQTKRIGMVIRKIRRVQSGELEPVKSDGRRDEVGELVENFNFMISRMKIILEDQYKLGQEAKNAELRALHSQINPHFLYNTLDLINWTAIQHRVPDISTLVHSLSQFYKLSLNKGEEVTTLGKELEHIQLYVDIQNRRFGNTIDLNMDLDEALLDCKMPKITLQPIIENAILHGIRETEERRGEIFIYSFSEADCMVLVIQDNGIGMSEGLVEQFNGSMESGGDWEGYGIRNINYRIKLLFGPQYGLHFQSSPGEGTIVEIRLP</sequence>
<dbReference type="Pfam" id="PF02518">
    <property type="entry name" value="HATPase_c"/>
    <property type="match status" value="1"/>
</dbReference>
<dbReference type="PANTHER" id="PTHR34220:SF11">
    <property type="entry name" value="SENSOR PROTEIN KINASE HPTS"/>
    <property type="match status" value="1"/>
</dbReference>
<keyword evidence="5" id="KW-0597">Phosphoprotein</keyword>
<keyword evidence="11" id="KW-1133">Transmembrane helix</keyword>
<dbReference type="EC" id="2.7.13.3" evidence="3"/>
<organism evidence="16 17">
    <name type="scientific">Paenibacillus aurantiacus</name>
    <dbReference type="NCBI Taxonomy" id="1936118"/>
    <lineage>
        <taxon>Bacteria</taxon>
        <taxon>Bacillati</taxon>
        <taxon>Bacillota</taxon>
        <taxon>Bacilli</taxon>
        <taxon>Bacillales</taxon>
        <taxon>Paenibacillaceae</taxon>
        <taxon>Paenibacillus</taxon>
    </lineage>
</organism>
<dbReference type="InterPro" id="IPR003660">
    <property type="entry name" value="HAMP_dom"/>
</dbReference>
<proteinExistence type="predicted"/>
<evidence type="ECO:0000256" key="5">
    <source>
        <dbReference type="ARBA" id="ARBA00022553"/>
    </source>
</evidence>
<dbReference type="PROSITE" id="PS50885">
    <property type="entry name" value="HAMP"/>
    <property type="match status" value="1"/>
</dbReference>
<evidence type="ECO:0000256" key="11">
    <source>
        <dbReference type="ARBA" id="ARBA00022989"/>
    </source>
</evidence>
<feature type="domain" description="Histidine kinase" evidence="14">
    <location>
        <begin position="419"/>
        <end position="586"/>
    </location>
</feature>
<gene>
    <name evidence="16" type="ORF">ACFFSY_19015</name>
</gene>